<evidence type="ECO:0000313" key="2">
    <source>
        <dbReference type="Proteomes" id="UP000003560"/>
    </source>
</evidence>
<proteinExistence type="predicted"/>
<reference evidence="1 2" key="1">
    <citation type="submission" date="2008-10" db="EMBL/GenBank/DDBJ databases">
        <title>Draft genome sequence of Collinsella stercoris (DSM 13279).</title>
        <authorList>
            <person name="Sudarsanam P."/>
            <person name="Ley R."/>
            <person name="Guruge J."/>
            <person name="Turnbaugh P.J."/>
            <person name="Mahowald M."/>
            <person name="Liep D."/>
            <person name="Gordon J."/>
        </authorList>
    </citation>
    <scope>NUCLEOTIDE SEQUENCE [LARGE SCALE GENOMIC DNA]</scope>
    <source>
        <strain evidence="1 2">DSM 13279</strain>
    </source>
</reference>
<gene>
    <name evidence="1" type="ORF">COLSTE_01849</name>
</gene>
<dbReference type="HOGENOM" id="CLU_1275882_0_0_11"/>
<accession>B6GCM6</accession>
<dbReference type="EMBL" id="ABXJ01000107">
    <property type="protein sequence ID" value="EEA89976.1"/>
    <property type="molecule type" value="Genomic_DNA"/>
</dbReference>
<comment type="caution">
    <text evidence="1">The sequence shown here is derived from an EMBL/GenBank/DDBJ whole genome shotgun (WGS) entry which is preliminary data.</text>
</comment>
<reference evidence="1 2" key="2">
    <citation type="submission" date="2008-10" db="EMBL/GenBank/DDBJ databases">
        <authorList>
            <person name="Fulton L."/>
            <person name="Clifton S."/>
            <person name="Fulton B."/>
            <person name="Xu J."/>
            <person name="Minx P."/>
            <person name="Pepin K.H."/>
            <person name="Johnson M."/>
            <person name="Thiruvilangam P."/>
            <person name="Bhonagiri V."/>
            <person name="Nash W.E."/>
            <person name="Mardis E.R."/>
            <person name="Wilson R.K."/>
        </authorList>
    </citation>
    <scope>NUCLEOTIDE SEQUENCE [LARGE SCALE GENOMIC DNA]</scope>
    <source>
        <strain evidence="1 2">DSM 13279</strain>
    </source>
</reference>
<organism evidence="1 2">
    <name type="scientific">Collinsella stercoris DSM 13279</name>
    <dbReference type="NCBI Taxonomy" id="445975"/>
    <lineage>
        <taxon>Bacteria</taxon>
        <taxon>Bacillati</taxon>
        <taxon>Actinomycetota</taxon>
        <taxon>Coriobacteriia</taxon>
        <taxon>Coriobacteriales</taxon>
        <taxon>Coriobacteriaceae</taxon>
        <taxon>Collinsella</taxon>
    </lineage>
</organism>
<dbReference type="Proteomes" id="UP000003560">
    <property type="component" value="Unassembled WGS sequence"/>
</dbReference>
<dbReference type="AlphaFoldDB" id="B6GCM6"/>
<dbReference type="STRING" id="445975.COLSTE_01849"/>
<protein>
    <submittedName>
        <fullName evidence="1">Uncharacterized protein</fullName>
    </submittedName>
</protein>
<dbReference type="InterPro" id="IPR032208">
    <property type="entry name" value="DUF5027"/>
</dbReference>
<sequence length="216" mass="23162">MSAVGIAVAAVIVAALFGVQHVMHEMQAQRVQEEKKSLDVSVGMGEPIQLDSAADGQLLEDGSTYNAGLLFDGIASVTVQSAKLYDSKEAIDALTGDPSWQGAADVSGVKGYLVCSVTFDNVDAMPLNTSQTGVPVFNAGMFNVNHGGEIAWMSAPVDRASYHDALNFEVPEGESRTFDILFVFYEDITPDSMQMWFGSGSVKKYRCDLTVDDCRG</sequence>
<dbReference type="Pfam" id="PF16430">
    <property type="entry name" value="DUF5027"/>
    <property type="match status" value="1"/>
</dbReference>
<name>B6GCM6_9ACTN</name>
<evidence type="ECO:0000313" key="1">
    <source>
        <dbReference type="EMBL" id="EEA89976.1"/>
    </source>
</evidence>
<keyword evidence="2" id="KW-1185">Reference proteome</keyword>